<feature type="compositionally biased region" description="Acidic residues" evidence="6">
    <location>
        <begin position="357"/>
        <end position="366"/>
    </location>
</feature>
<reference evidence="8 9" key="1">
    <citation type="journal article" date="2016" name="Front. Microbiol.">
        <title>Comparative Genomics Analysis of Streptomyces Species Reveals Their Adaptation to the Marine Environment and Their Diversity at the Genomic Level.</title>
        <authorList>
            <person name="Tian X."/>
            <person name="Zhang Z."/>
            <person name="Yang T."/>
            <person name="Chen M."/>
            <person name="Li J."/>
            <person name="Chen F."/>
            <person name="Yang J."/>
            <person name="Li W."/>
            <person name="Zhang B."/>
            <person name="Zhang Z."/>
            <person name="Wu J."/>
            <person name="Zhang C."/>
            <person name="Long L."/>
            <person name="Xiao J."/>
        </authorList>
    </citation>
    <scope>NUCLEOTIDE SEQUENCE [LARGE SCALE GENOMIC DNA]</scope>
    <source>
        <strain evidence="8 9">SCSIO 10429</strain>
    </source>
</reference>
<dbReference type="PATRIC" id="fig|518642.10.peg.5028"/>
<dbReference type="InterPro" id="IPR051316">
    <property type="entry name" value="Zinc-reg_GTPase_activator"/>
</dbReference>
<evidence type="ECO:0000313" key="8">
    <source>
        <dbReference type="EMBL" id="OEV13657.1"/>
    </source>
</evidence>
<dbReference type="Gene3D" id="3.40.50.300">
    <property type="entry name" value="P-loop containing nucleotide triphosphate hydrolases"/>
    <property type="match status" value="1"/>
</dbReference>
<gene>
    <name evidence="8" type="ORF">AN218_02525</name>
</gene>
<dbReference type="SUPFAM" id="SSF90002">
    <property type="entry name" value="Hypothetical protein YjiA, C-terminal domain"/>
    <property type="match status" value="1"/>
</dbReference>
<dbReference type="SUPFAM" id="SSF52540">
    <property type="entry name" value="P-loop containing nucleoside triphosphate hydrolases"/>
    <property type="match status" value="1"/>
</dbReference>
<dbReference type="PANTHER" id="PTHR13748:SF62">
    <property type="entry name" value="COBW DOMAIN-CONTAINING PROTEIN"/>
    <property type="match status" value="1"/>
</dbReference>
<evidence type="ECO:0000256" key="1">
    <source>
        <dbReference type="ARBA" id="ARBA00022741"/>
    </source>
</evidence>
<dbReference type="CDD" id="cd03112">
    <property type="entry name" value="CobW-like"/>
    <property type="match status" value="1"/>
</dbReference>
<dbReference type="InterPro" id="IPR036627">
    <property type="entry name" value="CobW-likC_sf"/>
</dbReference>
<evidence type="ECO:0000259" key="7">
    <source>
        <dbReference type="SMART" id="SM00833"/>
    </source>
</evidence>
<dbReference type="RefSeq" id="WP_070014880.1">
    <property type="nucleotide sequence ID" value="NZ_LJGW01000046.1"/>
</dbReference>
<evidence type="ECO:0000256" key="3">
    <source>
        <dbReference type="ARBA" id="ARBA00023186"/>
    </source>
</evidence>
<comment type="caution">
    <text evidence="8">The sequence shown here is derived from an EMBL/GenBank/DDBJ whole genome shotgun (WGS) entry which is preliminary data.</text>
</comment>
<feature type="domain" description="CobW C-terminal" evidence="7">
    <location>
        <begin position="241"/>
        <end position="332"/>
    </location>
</feature>
<dbReference type="Pfam" id="PF07683">
    <property type="entry name" value="CobW_C"/>
    <property type="match status" value="1"/>
</dbReference>
<dbReference type="InterPro" id="IPR027417">
    <property type="entry name" value="P-loop_NTPase"/>
</dbReference>
<accession>A0A1E7LBS5</accession>
<name>A0A1E7LBS5_9ACTN</name>
<dbReference type="InterPro" id="IPR003495">
    <property type="entry name" value="CobW/HypB/UreG_nucleotide-bd"/>
</dbReference>
<keyword evidence="1" id="KW-0547">Nucleotide-binding</keyword>
<keyword evidence="3" id="KW-0143">Chaperone</keyword>
<feature type="region of interest" description="Disordered" evidence="6">
    <location>
        <begin position="333"/>
        <end position="394"/>
    </location>
</feature>
<proteinExistence type="inferred from homology"/>
<protein>
    <submittedName>
        <fullName evidence="8">Cobalamin biosynthesis protein CobW</fullName>
    </submittedName>
</protein>
<dbReference type="GO" id="GO:0016787">
    <property type="term" value="F:hydrolase activity"/>
    <property type="evidence" value="ECO:0007669"/>
    <property type="project" value="UniProtKB-KW"/>
</dbReference>
<keyword evidence="9" id="KW-1185">Reference proteome</keyword>
<evidence type="ECO:0000256" key="4">
    <source>
        <dbReference type="ARBA" id="ARBA00034320"/>
    </source>
</evidence>
<evidence type="ECO:0000256" key="5">
    <source>
        <dbReference type="ARBA" id="ARBA00049117"/>
    </source>
</evidence>
<dbReference type="Gene3D" id="3.30.1220.10">
    <property type="entry name" value="CobW-like, C-terminal domain"/>
    <property type="match status" value="1"/>
</dbReference>
<dbReference type="SMART" id="SM00833">
    <property type="entry name" value="CobW_C"/>
    <property type="match status" value="1"/>
</dbReference>
<dbReference type="GO" id="GO:0005737">
    <property type="term" value="C:cytoplasm"/>
    <property type="evidence" value="ECO:0007669"/>
    <property type="project" value="TreeGrafter"/>
</dbReference>
<dbReference type="Proteomes" id="UP000176005">
    <property type="component" value="Unassembled WGS sequence"/>
</dbReference>
<dbReference type="PANTHER" id="PTHR13748">
    <property type="entry name" value="COBW-RELATED"/>
    <property type="match status" value="1"/>
</dbReference>
<dbReference type="EMBL" id="LJGW01000046">
    <property type="protein sequence ID" value="OEV13657.1"/>
    <property type="molecule type" value="Genomic_DNA"/>
</dbReference>
<organism evidence="8 9">
    <name type="scientific">Streptomyces nanshensis</name>
    <dbReference type="NCBI Taxonomy" id="518642"/>
    <lineage>
        <taxon>Bacteria</taxon>
        <taxon>Bacillati</taxon>
        <taxon>Actinomycetota</taxon>
        <taxon>Actinomycetes</taxon>
        <taxon>Kitasatosporales</taxon>
        <taxon>Streptomycetaceae</taxon>
        <taxon>Streptomyces</taxon>
    </lineage>
</organism>
<comment type="catalytic activity">
    <reaction evidence="5">
        <text>GTP + H2O = GDP + phosphate + H(+)</text>
        <dbReference type="Rhea" id="RHEA:19669"/>
        <dbReference type="ChEBI" id="CHEBI:15377"/>
        <dbReference type="ChEBI" id="CHEBI:15378"/>
        <dbReference type="ChEBI" id="CHEBI:37565"/>
        <dbReference type="ChEBI" id="CHEBI:43474"/>
        <dbReference type="ChEBI" id="CHEBI:58189"/>
    </reaction>
    <physiologicalReaction direction="left-to-right" evidence="5">
        <dbReference type="Rhea" id="RHEA:19670"/>
    </physiologicalReaction>
</comment>
<dbReference type="Pfam" id="PF02492">
    <property type="entry name" value="cobW"/>
    <property type="match status" value="1"/>
</dbReference>
<evidence type="ECO:0000256" key="6">
    <source>
        <dbReference type="SAM" id="MobiDB-lite"/>
    </source>
</evidence>
<dbReference type="InterPro" id="IPR011629">
    <property type="entry name" value="CobW-like_C"/>
</dbReference>
<dbReference type="AlphaFoldDB" id="A0A1E7LBS5"/>
<evidence type="ECO:0000313" key="9">
    <source>
        <dbReference type="Proteomes" id="UP000176005"/>
    </source>
</evidence>
<evidence type="ECO:0000256" key="2">
    <source>
        <dbReference type="ARBA" id="ARBA00022801"/>
    </source>
</evidence>
<keyword evidence="2" id="KW-0378">Hydrolase</keyword>
<sequence length="394" mass="42286">MAPPRRVPVIVLAGFLGSGKTTLLNYLLRHSGGTRIGAIVNDFGSIEIDAMTVAGQVDSMVPLGDGCLCCAVDTDDMDEALDRLARPSAGMDVIIVEASGLAEPETVIRMILASGSEHTVYGGLVEVVDGAEFENVRARHPELERHVRAADLVVLGKADRAGETELRRLRGRLEQLAPGRPVVTASHGRIDPALLFDPVHRPRPAVEQLSFDALLRDEAEDGDEDGAEGAEDHSGHLHAAYESVEFTSARPLDPRRFLDFLDGRPPGLYRIKGFVDFGPADPVNTYAVHAVGAFLRFAPSRRRADEEPLTQLVLIGSGTDAEALRKELAACAHDATGTDGPPRPEAMWGVLRYVEPPADEPADASEDPDHDRDQNGAPDAGEPSEVPVDEPDFG</sequence>
<comment type="similarity">
    <text evidence="4">Belongs to the SIMIBI class G3E GTPase family. ZNG1 subfamily.</text>
</comment>
<dbReference type="GO" id="GO:0000166">
    <property type="term" value="F:nucleotide binding"/>
    <property type="evidence" value="ECO:0007669"/>
    <property type="project" value="UniProtKB-KW"/>
</dbReference>